<feature type="coiled-coil region" evidence="1">
    <location>
        <begin position="501"/>
        <end position="528"/>
    </location>
</feature>
<dbReference type="InterPro" id="IPR011009">
    <property type="entry name" value="Kinase-like_dom_sf"/>
</dbReference>
<comment type="caution">
    <text evidence="3">The sequence shown here is derived from an EMBL/GenBank/DDBJ whole genome shotgun (WGS) entry which is preliminary data.</text>
</comment>
<evidence type="ECO:0000256" key="2">
    <source>
        <dbReference type="SAM" id="MobiDB-lite"/>
    </source>
</evidence>
<sequence>MATTAYKYGIFFPEHTGHLYVRRLAPGREGDVTLTRSIADGSLQVRKNTHPTDRENVDSKIPEVQFQRHHPLIPSLNFSQDYNVLNIYHKDHERLKSTVMYSKFCNGGTLWEMSCYFELQKDRHMPEVLLWRLLDQRLQTLLFLHHSQGGLTKLDNHMNNVWLHYEDGSKLPNFYTGDLGHVRPINPAIWEETTAHGLDASLKVRKLKDLELPNRHAWDNSPQSIYNPDLEAMSSDIANVWTGLVHLMYGIDTTYIDPADAREASMEAREWSEELYECEWRLKDIAEFFDAAKTTRYSDLEPLAVEVKRIAKLSADGDPDADVRLALWNVDDTCPSEDFDEDYDTRDEMYSILFHRYVDAHKDPQRPALFDSRVELLQLAKRWPEPWRIARVDESTGRVLGVEKMAFHLSNPRLPTDGHEMEEDDTRNLHLAQSGSRNIGLEDLLLAAEAADTTTHRISEDFSITGFARGPNDDPNEDEIFGLDPEWTAERLAGPAIPQELSLKQQMINREKAKQEKAKQEVVEVEGTIGKPLILDDSDEMDLDNSGNNPIVIDDDSDDDLMEIDSING</sequence>
<dbReference type="EMBL" id="JAVRRD010000008">
    <property type="protein sequence ID" value="KAK5055911.1"/>
    <property type="molecule type" value="Genomic_DNA"/>
</dbReference>
<evidence type="ECO:0000256" key="1">
    <source>
        <dbReference type="SAM" id="Coils"/>
    </source>
</evidence>
<reference evidence="3 4" key="1">
    <citation type="submission" date="2023-08" db="EMBL/GenBank/DDBJ databases">
        <title>Black Yeasts Isolated from many extreme environments.</title>
        <authorList>
            <person name="Coleine C."/>
            <person name="Stajich J.E."/>
            <person name="Selbmann L."/>
        </authorList>
    </citation>
    <scope>NUCLEOTIDE SEQUENCE [LARGE SCALE GENOMIC DNA]</scope>
    <source>
        <strain evidence="3 4">CCFEE 5792</strain>
    </source>
</reference>
<evidence type="ECO:0000313" key="4">
    <source>
        <dbReference type="Proteomes" id="UP001358417"/>
    </source>
</evidence>
<feature type="compositionally biased region" description="Acidic residues" evidence="2">
    <location>
        <begin position="553"/>
        <end position="563"/>
    </location>
</feature>
<dbReference type="SUPFAM" id="SSF56112">
    <property type="entry name" value="Protein kinase-like (PK-like)"/>
    <property type="match status" value="1"/>
</dbReference>
<dbReference type="GeneID" id="89980604"/>
<gene>
    <name evidence="3" type="ORF">LTR84_012461</name>
</gene>
<protein>
    <recommendedName>
        <fullName evidence="5">Protein kinase domain-containing protein</fullName>
    </recommendedName>
</protein>
<evidence type="ECO:0008006" key="5">
    <source>
        <dbReference type="Google" id="ProtNLM"/>
    </source>
</evidence>
<evidence type="ECO:0000313" key="3">
    <source>
        <dbReference type="EMBL" id="KAK5055911.1"/>
    </source>
</evidence>
<keyword evidence="1" id="KW-0175">Coiled coil</keyword>
<dbReference type="Proteomes" id="UP001358417">
    <property type="component" value="Unassembled WGS sequence"/>
</dbReference>
<accession>A0AAV9NGN4</accession>
<dbReference type="AlphaFoldDB" id="A0AAV9NGN4"/>
<dbReference type="RefSeq" id="XP_064707881.1">
    <property type="nucleotide sequence ID" value="XM_064855981.1"/>
</dbReference>
<organism evidence="3 4">
    <name type="scientific">Exophiala bonariae</name>
    <dbReference type="NCBI Taxonomy" id="1690606"/>
    <lineage>
        <taxon>Eukaryota</taxon>
        <taxon>Fungi</taxon>
        <taxon>Dikarya</taxon>
        <taxon>Ascomycota</taxon>
        <taxon>Pezizomycotina</taxon>
        <taxon>Eurotiomycetes</taxon>
        <taxon>Chaetothyriomycetidae</taxon>
        <taxon>Chaetothyriales</taxon>
        <taxon>Herpotrichiellaceae</taxon>
        <taxon>Exophiala</taxon>
    </lineage>
</organism>
<feature type="region of interest" description="Disordered" evidence="2">
    <location>
        <begin position="535"/>
        <end position="569"/>
    </location>
</feature>
<keyword evidence="4" id="KW-1185">Reference proteome</keyword>
<proteinExistence type="predicted"/>
<name>A0AAV9NGN4_9EURO</name>